<dbReference type="RefSeq" id="WP_203972845.1">
    <property type="nucleotide sequence ID" value="NZ_BAAAKY010000022.1"/>
</dbReference>
<feature type="transmembrane region" description="Helical" evidence="2">
    <location>
        <begin position="47"/>
        <end position="67"/>
    </location>
</feature>
<evidence type="ECO:0000256" key="2">
    <source>
        <dbReference type="SAM" id="Phobius"/>
    </source>
</evidence>
<comment type="caution">
    <text evidence="3">The sequence shown here is derived from an EMBL/GenBank/DDBJ whole genome shotgun (WGS) entry which is preliminary data.</text>
</comment>
<keyword evidence="2" id="KW-1133">Transmembrane helix</keyword>
<dbReference type="AlphaFoldDB" id="A0A8J3UGL7"/>
<evidence type="ECO:0000313" key="3">
    <source>
        <dbReference type="EMBL" id="GII45234.1"/>
    </source>
</evidence>
<feature type="region of interest" description="Disordered" evidence="1">
    <location>
        <begin position="1"/>
        <end position="40"/>
    </location>
</feature>
<keyword evidence="4" id="KW-1185">Reference proteome</keyword>
<accession>A0A8J3UGL7</accession>
<dbReference type="EMBL" id="BOOQ01000009">
    <property type="protein sequence ID" value="GII45234.1"/>
    <property type="molecule type" value="Genomic_DNA"/>
</dbReference>
<evidence type="ECO:0000313" key="4">
    <source>
        <dbReference type="Proteomes" id="UP000644610"/>
    </source>
</evidence>
<reference evidence="3" key="1">
    <citation type="submission" date="2021-01" db="EMBL/GenBank/DDBJ databases">
        <title>Whole genome shotgun sequence of Planotetraspora silvatica NBRC 100141.</title>
        <authorList>
            <person name="Komaki H."/>
            <person name="Tamura T."/>
        </authorList>
    </citation>
    <scope>NUCLEOTIDE SEQUENCE</scope>
    <source>
        <strain evidence="3">NBRC 100141</strain>
    </source>
</reference>
<name>A0A8J3UGL7_9ACTN</name>
<organism evidence="3 4">
    <name type="scientific">Planotetraspora silvatica</name>
    <dbReference type="NCBI Taxonomy" id="234614"/>
    <lineage>
        <taxon>Bacteria</taxon>
        <taxon>Bacillati</taxon>
        <taxon>Actinomycetota</taxon>
        <taxon>Actinomycetes</taxon>
        <taxon>Streptosporangiales</taxon>
        <taxon>Streptosporangiaceae</taxon>
        <taxon>Planotetraspora</taxon>
    </lineage>
</organism>
<sequence length="182" mass="19919">MNAPPPPDGPAGPPGSPPPGPPYGGPPVRYEPRRPGTPRRRGRIGRILAVVLSLAAAGGVVAGIIYYEQSYKPRHYLREWSFRIAAPQGRFNRIELGADEHATNIRFTEQCHPASPCDPPPVKAVADWVASDGGVVTEKAVAECFKDGGSFSYDHERHPVSVRCEKVDSPRFRYTFTVRLGY</sequence>
<gene>
    <name evidence="3" type="ORF">Psi02_16580</name>
</gene>
<evidence type="ECO:0000256" key="1">
    <source>
        <dbReference type="SAM" id="MobiDB-lite"/>
    </source>
</evidence>
<feature type="compositionally biased region" description="Pro residues" evidence="1">
    <location>
        <begin position="1"/>
        <end position="25"/>
    </location>
</feature>
<dbReference type="Proteomes" id="UP000644610">
    <property type="component" value="Unassembled WGS sequence"/>
</dbReference>
<keyword evidence="2" id="KW-0812">Transmembrane</keyword>
<proteinExistence type="predicted"/>
<protein>
    <submittedName>
        <fullName evidence="3">Uncharacterized protein</fullName>
    </submittedName>
</protein>
<keyword evidence="2" id="KW-0472">Membrane</keyword>